<reference evidence="10 11" key="1">
    <citation type="journal article" date="2019" name="Int. J. Syst. Evol. Microbiol.">
        <title>The Global Catalogue of Microorganisms (GCM) 10K type strain sequencing project: providing services to taxonomists for standard genome sequencing and annotation.</title>
        <authorList>
            <consortium name="The Broad Institute Genomics Platform"/>
            <consortium name="The Broad Institute Genome Sequencing Center for Infectious Disease"/>
            <person name="Wu L."/>
            <person name="Ma J."/>
        </authorList>
    </citation>
    <scope>NUCLEOTIDE SEQUENCE [LARGE SCALE GENOMIC DNA]</scope>
    <source>
        <strain evidence="10 11">JCM 14326</strain>
    </source>
</reference>
<dbReference type="Pfam" id="PF00704">
    <property type="entry name" value="Glyco_hydro_18"/>
    <property type="match status" value="1"/>
</dbReference>
<dbReference type="SUPFAM" id="SSF54556">
    <property type="entry name" value="Chitinase insertion domain"/>
    <property type="match status" value="1"/>
</dbReference>
<gene>
    <name evidence="10" type="ORF">GCM10009751_15990</name>
</gene>
<keyword evidence="3 7" id="KW-0378">Hydrolase</keyword>
<dbReference type="Proteomes" id="UP001501094">
    <property type="component" value="Unassembled WGS sequence"/>
</dbReference>
<comment type="caution">
    <text evidence="10">The sequence shown here is derived from an EMBL/GenBank/DDBJ whole genome shotgun (WGS) entry which is preliminary data.</text>
</comment>
<dbReference type="EC" id="3.2.1.14" evidence="2"/>
<organism evidence="10 11">
    <name type="scientific">Myceligenerans crystallogenes</name>
    <dbReference type="NCBI Taxonomy" id="316335"/>
    <lineage>
        <taxon>Bacteria</taxon>
        <taxon>Bacillati</taxon>
        <taxon>Actinomycetota</taxon>
        <taxon>Actinomycetes</taxon>
        <taxon>Micrococcales</taxon>
        <taxon>Promicromonosporaceae</taxon>
        <taxon>Myceligenerans</taxon>
    </lineage>
</organism>
<accession>A0ABN2NC51</accession>
<dbReference type="InterPro" id="IPR001223">
    <property type="entry name" value="Glyco_hydro18_cat"/>
</dbReference>
<dbReference type="InterPro" id="IPR017853">
    <property type="entry name" value="GH"/>
</dbReference>
<evidence type="ECO:0000313" key="10">
    <source>
        <dbReference type="EMBL" id="GAA1859320.1"/>
    </source>
</evidence>
<dbReference type="PANTHER" id="PTHR11177:SF317">
    <property type="entry name" value="CHITINASE 12-RELATED"/>
    <property type="match status" value="1"/>
</dbReference>
<name>A0ABN2NC51_9MICO</name>
<keyword evidence="4" id="KW-0146">Chitin degradation</keyword>
<sequence length="615" mass="65086">MDVQEGPASRGALSRSRVRRRIVAGLAALAVAGAGTFTALATSANAREVVAADQTAAATSYRNVAYFTQWGVYGRGYKVNDIVAAGMADDLTHINYSFGNIHHERLECFEANKAQGTGPNGSDGAGDAWADYGMGYTAADSVAGVADAWDQPLAGSFNQLKQLKAKYPNIKVMISLGGWTWSKNFSRAAATQASREKFVASCVDQYIKGNLPVIDGRGGPGAAAGVFDGIDIDWEWPGSDNGNVGNYVDPVNDRANFKALLAEFRRQLDAYGAQTGKRYELSAFLPANPEDVEAGGWNDPAIFQSLDFGNLQGYDLHGAWEPTLTGHQGNLFPDPKDPRAADRRFSIEQALTTYTSKGVPASKLLLGMAMYGRGWTGATSSAPWGVATGAAPGTYEAGNEDYDLLKNRGTEHFDAAVGAAWRYDGTQWWSLDTPQSVKQKAQWIKSKGLGGAMWWELSGDEAGDLNKALVAELGSTGPGPTTSPSPTPSPTPTATPTTPPAGDCPSAAWSATQVYTGGNTASHQGHEWKAKWWTQGETPGAAAVWEDLGACAEGPQPTSSPTAPGACPAAWVGSKAYVKDDKVSYGGSSWRAKWWTQGDTPGAGEWGPWEKLGAC</sequence>
<evidence type="ECO:0000256" key="2">
    <source>
        <dbReference type="ARBA" id="ARBA00012729"/>
    </source>
</evidence>
<feature type="region of interest" description="Disordered" evidence="8">
    <location>
        <begin position="472"/>
        <end position="504"/>
    </location>
</feature>
<dbReference type="Gene3D" id="3.10.50.10">
    <property type="match status" value="1"/>
</dbReference>
<evidence type="ECO:0000256" key="3">
    <source>
        <dbReference type="ARBA" id="ARBA00022801"/>
    </source>
</evidence>
<dbReference type="PANTHER" id="PTHR11177">
    <property type="entry name" value="CHITINASE"/>
    <property type="match status" value="1"/>
</dbReference>
<dbReference type="SMART" id="SM00495">
    <property type="entry name" value="ChtBD3"/>
    <property type="match status" value="2"/>
</dbReference>
<proteinExistence type="predicted"/>
<dbReference type="InterPro" id="IPR050314">
    <property type="entry name" value="Glycosyl_Hydrlase_18"/>
</dbReference>
<comment type="catalytic activity">
    <reaction evidence="1">
        <text>Random endo-hydrolysis of N-acetyl-beta-D-glucosaminide (1-&gt;4)-beta-linkages in chitin and chitodextrins.</text>
        <dbReference type="EC" id="3.2.1.14"/>
    </reaction>
</comment>
<keyword evidence="11" id="KW-1185">Reference proteome</keyword>
<protein>
    <recommendedName>
        <fullName evidence="2">chitinase</fullName>
        <ecNumber evidence="2">3.2.1.14</ecNumber>
    </recommendedName>
</protein>
<dbReference type="PROSITE" id="PS01095">
    <property type="entry name" value="GH18_1"/>
    <property type="match status" value="1"/>
</dbReference>
<dbReference type="Gene3D" id="3.20.20.80">
    <property type="entry name" value="Glycosidases"/>
    <property type="match status" value="1"/>
</dbReference>
<dbReference type="SUPFAM" id="SSF51445">
    <property type="entry name" value="(Trans)glycosidases"/>
    <property type="match status" value="1"/>
</dbReference>
<dbReference type="SMART" id="SM00636">
    <property type="entry name" value="Glyco_18"/>
    <property type="match status" value="1"/>
</dbReference>
<dbReference type="InterPro" id="IPR001579">
    <property type="entry name" value="Glyco_hydro_18_chit_AS"/>
</dbReference>
<evidence type="ECO:0000256" key="8">
    <source>
        <dbReference type="SAM" id="MobiDB-lite"/>
    </source>
</evidence>
<evidence type="ECO:0000259" key="9">
    <source>
        <dbReference type="PROSITE" id="PS51910"/>
    </source>
</evidence>
<feature type="domain" description="GH18" evidence="9">
    <location>
        <begin position="61"/>
        <end position="476"/>
    </location>
</feature>
<dbReference type="Pfam" id="PF02839">
    <property type="entry name" value="CBM_5_12"/>
    <property type="match status" value="2"/>
</dbReference>
<evidence type="ECO:0000256" key="7">
    <source>
        <dbReference type="RuleBase" id="RU000489"/>
    </source>
</evidence>
<feature type="compositionally biased region" description="Pro residues" evidence="8">
    <location>
        <begin position="481"/>
        <end position="499"/>
    </location>
</feature>
<dbReference type="InterPro" id="IPR036573">
    <property type="entry name" value="CBM_sf_5/12"/>
</dbReference>
<evidence type="ECO:0000256" key="6">
    <source>
        <dbReference type="ARBA" id="ARBA00023295"/>
    </source>
</evidence>
<dbReference type="InterPro" id="IPR011583">
    <property type="entry name" value="Chitinase_II/V-like_cat"/>
</dbReference>
<dbReference type="Gene3D" id="2.10.10.20">
    <property type="entry name" value="Carbohydrate-binding module superfamily 5/12"/>
    <property type="match status" value="2"/>
</dbReference>
<dbReference type="RefSeq" id="WP_344101384.1">
    <property type="nucleotide sequence ID" value="NZ_BAAANL010000003.1"/>
</dbReference>
<keyword evidence="5" id="KW-0119">Carbohydrate metabolism</keyword>
<dbReference type="PROSITE" id="PS51910">
    <property type="entry name" value="GH18_2"/>
    <property type="match status" value="1"/>
</dbReference>
<dbReference type="InterPro" id="IPR003610">
    <property type="entry name" value="CBM5/12"/>
</dbReference>
<dbReference type="CDD" id="cd12215">
    <property type="entry name" value="ChiC_BD"/>
    <property type="match status" value="2"/>
</dbReference>
<dbReference type="InterPro" id="IPR029070">
    <property type="entry name" value="Chitinase_insertion_sf"/>
</dbReference>
<dbReference type="CDD" id="cd06548">
    <property type="entry name" value="GH18_chitinase"/>
    <property type="match status" value="1"/>
</dbReference>
<evidence type="ECO:0000256" key="4">
    <source>
        <dbReference type="ARBA" id="ARBA00023024"/>
    </source>
</evidence>
<dbReference type="EMBL" id="BAAANL010000003">
    <property type="protein sequence ID" value="GAA1859320.1"/>
    <property type="molecule type" value="Genomic_DNA"/>
</dbReference>
<keyword evidence="6 7" id="KW-0326">Glycosidase</keyword>
<keyword evidence="4" id="KW-0624">Polysaccharide degradation</keyword>
<evidence type="ECO:0000313" key="11">
    <source>
        <dbReference type="Proteomes" id="UP001501094"/>
    </source>
</evidence>
<dbReference type="SUPFAM" id="SSF51055">
    <property type="entry name" value="Carbohydrate binding domain"/>
    <property type="match status" value="2"/>
</dbReference>
<evidence type="ECO:0000256" key="5">
    <source>
        <dbReference type="ARBA" id="ARBA00023277"/>
    </source>
</evidence>
<evidence type="ECO:0000256" key="1">
    <source>
        <dbReference type="ARBA" id="ARBA00000822"/>
    </source>
</evidence>